<feature type="region of interest" description="Disordered" evidence="3">
    <location>
        <begin position="155"/>
        <end position="384"/>
    </location>
</feature>
<dbReference type="InterPro" id="IPR000504">
    <property type="entry name" value="RRM_dom"/>
</dbReference>
<dbReference type="GO" id="GO:0005730">
    <property type="term" value="C:nucleolus"/>
    <property type="evidence" value="ECO:0007669"/>
    <property type="project" value="TreeGrafter"/>
</dbReference>
<organism evidence="5 6">
    <name type="scientific">Malassezia equina</name>
    <dbReference type="NCBI Taxonomy" id="1381935"/>
    <lineage>
        <taxon>Eukaryota</taxon>
        <taxon>Fungi</taxon>
        <taxon>Dikarya</taxon>
        <taxon>Basidiomycota</taxon>
        <taxon>Ustilaginomycotina</taxon>
        <taxon>Malasseziomycetes</taxon>
        <taxon>Malasseziales</taxon>
        <taxon>Malasseziaceae</taxon>
        <taxon>Malassezia</taxon>
    </lineage>
</organism>
<dbReference type="GO" id="GO:0003743">
    <property type="term" value="F:translation initiation factor activity"/>
    <property type="evidence" value="ECO:0007669"/>
    <property type="project" value="UniProtKB-KW"/>
</dbReference>
<proteinExistence type="predicted"/>
<keyword evidence="1 2" id="KW-0694">RNA-binding</keyword>
<evidence type="ECO:0000259" key="4">
    <source>
        <dbReference type="PROSITE" id="PS50102"/>
    </source>
</evidence>
<name>A0AAF0EEL9_9BASI</name>
<gene>
    <name evidence="5" type="primary">TIF3</name>
    <name evidence="5" type="ORF">MEQU1_002226</name>
</gene>
<dbReference type="Proteomes" id="UP001214415">
    <property type="component" value="Chromosome 4"/>
</dbReference>
<feature type="region of interest" description="Disordered" evidence="3">
    <location>
        <begin position="22"/>
        <end position="78"/>
    </location>
</feature>
<evidence type="ECO:0000313" key="5">
    <source>
        <dbReference type="EMBL" id="WFD23534.1"/>
    </source>
</evidence>
<keyword evidence="5" id="KW-0648">Protein biosynthesis</keyword>
<evidence type="ECO:0000256" key="1">
    <source>
        <dbReference type="ARBA" id="ARBA00022884"/>
    </source>
</evidence>
<dbReference type="GO" id="GO:0003723">
    <property type="term" value="F:RNA binding"/>
    <property type="evidence" value="ECO:0007669"/>
    <property type="project" value="UniProtKB-UniRule"/>
</dbReference>
<dbReference type="PANTHER" id="PTHR23236:SF11">
    <property type="entry name" value="EUKARYOTIC TRANSLATION INITIATION FACTOR 4H"/>
    <property type="match status" value="1"/>
</dbReference>
<dbReference type="SMART" id="SM00360">
    <property type="entry name" value="RRM"/>
    <property type="match status" value="1"/>
</dbReference>
<dbReference type="Pfam" id="PF00076">
    <property type="entry name" value="RRM_1"/>
    <property type="match status" value="1"/>
</dbReference>
<dbReference type="SUPFAM" id="SSF54928">
    <property type="entry name" value="RNA-binding domain, RBD"/>
    <property type="match status" value="1"/>
</dbReference>
<evidence type="ECO:0000256" key="3">
    <source>
        <dbReference type="SAM" id="MobiDB-lite"/>
    </source>
</evidence>
<feature type="compositionally biased region" description="Basic and acidic residues" evidence="3">
    <location>
        <begin position="328"/>
        <end position="358"/>
    </location>
</feature>
<sequence length="384" mass="41860">MIAPKKNKMSLGDFLADETTGTSWADELDDLPSAPAPRDHYMSDFGAGDMGSRMPPSGRSRFDGPSPMMREEPPLPTQPPFTAFVVNLSFDSTEGDVRMFFEPMNPISVRLVNGPDGRPRGYGYVEFETLDELKDALTYTGKPLANRNVRVSVAEPSSRAMKSAAADDATQWRRSTPLPADDRRFGAPSGISGFDEMSISGDGTRSGFGAKFTSSSDMPRRRGPMEPVEPSPSDMASDWRTGKPVTGKPSRYGFGDREGAPRSGGFGGRRLDDNDLSSWRSGKPAAERGAATERRKLDLKPRTAPVGETATASSAGRSNPFGAAKPVDVVERQREIDEKIREQERLRREQRAKQDKKSKSFFKPGAADAWNTDEPAAPSEEPSS</sequence>
<dbReference type="EMBL" id="CP119903">
    <property type="protein sequence ID" value="WFD23534.1"/>
    <property type="molecule type" value="Genomic_DNA"/>
</dbReference>
<keyword evidence="5" id="KW-0396">Initiation factor</keyword>
<feature type="compositionally biased region" description="Basic and acidic residues" evidence="3">
    <location>
        <begin position="290"/>
        <end position="301"/>
    </location>
</feature>
<dbReference type="PANTHER" id="PTHR23236">
    <property type="entry name" value="EUKARYOTIC TRANSLATION INITIATION FACTOR 4B/4H"/>
    <property type="match status" value="1"/>
</dbReference>
<reference evidence="5" key="1">
    <citation type="submission" date="2023-03" db="EMBL/GenBank/DDBJ databases">
        <title>Mating type loci evolution in Malassezia.</title>
        <authorList>
            <person name="Coelho M.A."/>
        </authorList>
    </citation>
    <scope>NUCLEOTIDE SEQUENCE</scope>
    <source>
        <strain evidence="5">CBS 12830</strain>
    </source>
</reference>
<dbReference type="InterPro" id="IPR012677">
    <property type="entry name" value="Nucleotide-bd_a/b_plait_sf"/>
</dbReference>
<protein>
    <submittedName>
        <fullName evidence="5">Eukaryotic translation initiation factor 4B</fullName>
    </submittedName>
</protein>
<feature type="domain" description="RRM" evidence="4">
    <location>
        <begin position="81"/>
        <end position="156"/>
    </location>
</feature>
<dbReference type="Gene3D" id="3.30.70.330">
    <property type="match status" value="1"/>
</dbReference>
<evidence type="ECO:0000256" key="2">
    <source>
        <dbReference type="PROSITE-ProRule" id="PRU00176"/>
    </source>
</evidence>
<dbReference type="InterPro" id="IPR035979">
    <property type="entry name" value="RBD_domain_sf"/>
</dbReference>
<accession>A0AAF0EEL9</accession>
<keyword evidence="6" id="KW-1185">Reference proteome</keyword>
<dbReference type="PROSITE" id="PS50102">
    <property type="entry name" value="RRM"/>
    <property type="match status" value="1"/>
</dbReference>
<dbReference type="AlphaFoldDB" id="A0AAF0EEL9"/>
<evidence type="ECO:0000313" key="6">
    <source>
        <dbReference type="Proteomes" id="UP001214415"/>
    </source>
</evidence>